<keyword evidence="2" id="KW-0813">Transport</keyword>
<accession>D2HZG3</accession>
<feature type="transmembrane region" description="Helical" evidence="7">
    <location>
        <begin position="220"/>
        <end position="244"/>
    </location>
</feature>
<name>D2HZG3_AILME</name>
<keyword evidence="3 7" id="KW-0812">Transmembrane</keyword>
<evidence type="ECO:0000313" key="8">
    <source>
        <dbReference type="EMBL" id="EFB23026.1"/>
    </source>
</evidence>
<evidence type="ECO:0000256" key="4">
    <source>
        <dbReference type="ARBA" id="ARBA00022989"/>
    </source>
</evidence>
<feature type="transmembrane region" description="Helical" evidence="7">
    <location>
        <begin position="264"/>
        <end position="288"/>
    </location>
</feature>
<evidence type="ECO:0000256" key="1">
    <source>
        <dbReference type="ARBA" id="ARBA00004141"/>
    </source>
</evidence>
<protein>
    <recommendedName>
        <fullName evidence="9">Sphingolipid transporter 2</fullName>
    </recommendedName>
</protein>
<feature type="transmembrane region" description="Helical" evidence="7">
    <location>
        <begin position="185"/>
        <end position="213"/>
    </location>
</feature>
<sequence>GSYHVLLPHQVSPIVGMITGTLILVLVPATKRGHADQLGGQLKVHSSWLRDMKALIRNYVFPSLATSAVSFATGALGMWIPLYLHRAQVVQKTADTCSSPPCGAKEGGCAGAPEPQPAALCSHSLIFGAITCFTGFLGVVTGAGATRWCRLRTQRADPLVCAVGMLGSAIFICLIFVAAKSSIVGAYICIFVGETLLFSNWAITADILMYVVIPTRRATAVALQSFTSHLLGDAGSPYLIGFISDLIRQSTKDSPLWEFLSLGYALMLCPFVVVLGGVFFLATALSFLSDRAKAEQQALPPSPGADEVPARHVRPAGPRDAMCQSSARARPPLIHHLDPRPSLPQGEPAGDAACIRQSLRPCLWDREEPSLSAYLGGVPWHPGPAGQSRSFLCDPRLGTHPLWSGAVEWPWLQEAVSSTSLEGCVWGSCAAGQTPSPRARLQTPWGPGRGQPPLGMWGEPGLSPPYGVPGKPLPSPERGARRLDFPT</sequence>
<gene>
    <name evidence="8" type="ORF">PANDA_018202</name>
</gene>
<feature type="compositionally biased region" description="Basic and acidic residues" evidence="6">
    <location>
        <begin position="478"/>
        <end position="487"/>
    </location>
</feature>
<dbReference type="PANTHER" id="PTHR23505">
    <property type="entry name" value="SPINSTER"/>
    <property type="match status" value="1"/>
</dbReference>
<feature type="transmembrane region" description="Helical" evidence="7">
    <location>
        <begin position="59"/>
        <end position="80"/>
    </location>
</feature>
<comment type="subcellular location">
    <subcellularLocation>
        <location evidence="1">Membrane</location>
        <topology evidence="1">Multi-pass membrane protein</topology>
    </subcellularLocation>
</comment>
<feature type="transmembrane region" description="Helical" evidence="7">
    <location>
        <begin position="6"/>
        <end position="27"/>
    </location>
</feature>
<dbReference type="GO" id="GO:0003376">
    <property type="term" value="P:sphingosine-1-phosphate receptor signaling pathway"/>
    <property type="evidence" value="ECO:0007669"/>
    <property type="project" value="TreeGrafter"/>
</dbReference>
<dbReference type="CDD" id="cd17328">
    <property type="entry name" value="MFS_spinster_like"/>
    <property type="match status" value="1"/>
</dbReference>
<evidence type="ECO:0000256" key="5">
    <source>
        <dbReference type="ARBA" id="ARBA00023136"/>
    </source>
</evidence>
<feature type="transmembrane region" description="Helical" evidence="7">
    <location>
        <begin position="125"/>
        <end position="146"/>
    </location>
</feature>
<keyword evidence="4 7" id="KW-1133">Transmembrane helix</keyword>
<organism evidence="8">
    <name type="scientific">Ailuropoda melanoleuca</name>
    <name type="common">Giant panda</name>
    <dbReference type="NCBI Taxonomy" id="9646"/>
    <lineage>
        <taxon>Eukaryota</taxon>
        <taxon>Metazoa</taxon>
        <taxon>Chordata</taxon>
        <taxon>Craniata</taxon>
        <taxon>Vertebrata</taxon>
        <taxon>Euteleostomi</taxon>
        <taxon>Mammalia</taxon>
        <taxon>Eutheria</taxon>
        <taxon>Laurasiatheria</taxon>
        <taxon>Carnivora</taxon>
        <taxon>Caniformia</taxon>
        <taxon>Ursidae</taxon>
        <taxon>Ailuropoda</taxon>
    </lineage>
</organism>
<dbReference type="InterPro" id="IPR036259">
    <property type="entry name" value="MFS_trans_sf"/>
</dbReference>
<dbReference type="AlphaFoldDB" id="D2HZG3"/>
<feature type="non-terminal residue" evidence="8">
    <location>
        <position position="1"/>
    </location>
</feature>
<dbReference type="GO" id="GO:0016020">
    <property type="term" value="C:membrane"/>
    <property type="evidence" value="ECO:0007669"/>
    <property type="project" value="UniProtKB-SubCell"/>
</dbReference>
<evidence type="ECO:0000256" key="7">
    <source>
        <dbReference type="SAM" id="Phobius"/>
    </source>
</evidence>
<dbReference type="PANTHER" id="PTHR23505:SF4">
    <property type="entry name" value="SPHINGOSINE-1-PHOSPHATE TRANSPORTER SPNS2"/>
    <property type="match status" value="1"/>
</dbReference>
<proteinExistence type="predicted"/>
<evidence type="ECO:0008006" key="9">
    <source>
        <dbReference type="Google" id="ProtNLM"/>
    </source>
</evidence>
<feature type="region of interest" description="Disordered" evidence="6">
    <location>
        <begin position="432"/>
        <end position="487"/>
    </location>
</feature>
<evidence type="ECO:0000256" key="3">
    <source>
        <dbReference type="ARBA" id="ARBA00022692"/>
    </source>
</evidence>
<dbReference type="GO" id="GO:0046624">
    <property type="term" value="F:sphingolipid transporter activity"/>
    <property type="evidence" value="ECO:0007669"/>
    <property type="project" value="TreeGrafter"/>
</dbReference>
<reference evidence="8" key="1">
    <citation type="journal article" date="2010" name="Nature">
        <title>The sequence and de novo assembly of the giant panda genome.</title>
        <authorList>
            <person name="Li R."/>
            <person name="Fan W."/>
            <person name="Tian G."/>
            <person name="Zhu H."/>
            <person name="He L."/>
            <person name="Cai J."/>
            <person name="Huang Q."/>
            <person name="Cai Q."/>
            <person name="Li B."/>
            <person name="Bai Y."/>
            <person name="Zhang Z."/>
            <person name="Zhang Y."/>
            <person name="Wang W."/>
            <person name="Li J."/>
            <person name="Wei F."/>
            <person name="Li H."/>
            <person name="Jian M."/>
            <person name="Li J."/>
            <person name="Zhang Z."/>
            <person name="Nielsen R."/>
            <person name="Li D."/>
            <person name="Gu W."/>
            <person name="Yang Z."/>
            <person name="Xuan Z."/>
            <person name="Ryder O.A."/>
            <person name="Leung F.C."/>
            <person name="Zhou Y."/>
            <person name="Cao J."/>
            <person name="Sun X."/>
            <person name="Fu Y."/>
            <person name="Fang X."/>
            <person name="Guo X."/>
            <person name="Wang B."/>
            <person name="Hou R."/>
            <person name="Shen F."/>
            <person name="Mu B."/>
            <person name="Ni P."/>
            <person name="Lin R."/>
            <person name="Qian W."/>
            <person name="Wang G."/>
            <person name="Yu C."/>
            <person name="Nie W."/>
            <person name="Wang J."/>
            <person name="Wu Z."/>
            <person name="Liang H."/>
            <person name="Min J."/>
            <person name="Wu Q."/>
            <person name="Cheng S."/>
            <person name="Ruan J."/>
            <person name="Wang M."/>
            <person name="Shi Z."/>
            <person name="Wen M."/>
            <person name="Liu B."/>
            <person name="Ren X."/>
            <person name="Zheng H."/>
            <person name="Dong D."/>
            <person name="Cook K."/>
            <person name="Shan G."/>
            <person name="Zhang H."/>
            <person name="Kosiol C."/>
            <person name="Xie X."/>
            <person name="Lu Z."/>
            <person name="Zheng H."/>
            <person name="Li Y."/>
            <person name="Steiner C.C."/>
            <person name="Lam T.T."/>
            <person name="Lin S."/>
            <person name="Zhang Q."/>
            <person name="Li G."/>
            <person name="Tian J."/>
            <person name="Gong T."/>
            <person name="Liu H."/>
            <person name="Zhang D."/>
            <person name="Fang L."/>
            <person name="Ye C."/>
            <person name="Zhang J."/>
            <person name="Hu W."/>
            <person name="Xu A."/>
            <person name="Ren Y."/>
            <person name="Zhang G."/>
            <person name="Bruford M.W."/>
            <person name="Li Q."/>
            <person name="Ma L."/>
            <person name="Guo Y."/>
            <person name="An N."/>
            <person name="Hu Y."/>
            <person name="Zheng Y."/>
            <person name="Shi Y."/>
            <person name="Li Z."/>
            <person name="Liu Q."/>
            <person name="Chen Y."/>
            <person name="Zhao J."/>
            <person name="Qu N."/>
            <person name="Zhao S."/>
            <person name="Tian F."/>
            <person name="Wang X."/>
            <person name="Wang H."/>
            <person name="Xu L."/>
            <person name="Liu X."/>
            <person name="Vinar T."/>
            <person name="Wang Y."/>
            <person name="Lam T.W."/>
            <person name="Yiu S.M."/>
            <person name="Liu S."/>
            <person name="Zhang H."/>
            <person name="Li D."/>
            <person name="Huang Y."/>
            <person name="Wang X."/>
            <person name="Yang G."/>
            <person name="Jiang Z."/>
            <person name="Wang J."/>
            <person name="Qin N."/>
            <person name="Li L."/>
            <person name="Li J."/>
            <person name="Bolund L."/>
            <person name="Kristiansen K."/>
            <person name="Wong G.K."/>
            <person name="Olson M."/>
            <person name="Zhang X."/>
            <person name="Li S."/>
            <person name="Yang H."/>
            <person name="Wang J."/>
            <person name="Wang J."/>
        </authorList>
    </citation>
    <scope>NUCLEOTIDE SEQUENCE [LARGE SCALE GENOMIC DNA]</scope>
</reference>
<feature type="compositionally biased region" description="Pro residues" evidence="6">
    <location>
        <begin position="462"/>
        <end position="475"/>
    </location>
</feature>
<dbReference type="InParanoid" id="D2HZG3"/>
<feature type="transmembrane region" description="Helical" evidence="7">
    <location>
        <begin position="158"/>
        <end position="179"/>
    </location>
</feature>
<dbReference type="EMBL" id="GL193797">
    <property type="protein sequence ID" value="EFB23026.1"/>
    <property type="molecule type" value="Genomic_DNA"/>
</dbReference>
<keyword evidence="5 7" id="KW-0472">Membrane</keyword>
<evidence type="ECO:0000256" key="2">
    <source>
        <dbReference type="ARBA" id="ARBA00022448"/>
    </source>
</evidence>
<feature type="region of interest" description="Disordered" evidence="6">
    <location>
        <begin position="298"/>
        <end position="325"/>
    </location>
</feature>
<evidence type="ECO:0000256" key="6">
    <source>
        <dbReference type="SAM" id="MobiDB-lite"/>
    </source>
</evidence>
<dbReference type="SUPFAM" id="SSF103473">
    <property type="entry name" value="MFS general substrate transporter"/>
    <property type="match status" value="1"/>
</dbReference>
<feature type="non-terminal residue" evidence="8">
    <location>
        <position position="487"/>
    </location>
</feature>
<dbReference type="InterPro" id="IPR044770">
    <property type="entry name" value="MFS_spinster-like"/>
</dbReference>